<dbReference type="EMBL" id="NCKW01009123">
    <property type="protein sequence ID" value="POM67451.1"/>
    <property type="molecule type" value="Genomic_DNA"/>
</dbReference>
<gene>
    <name evidence="1" type="ORF">PHPALM_16548</name>
</gene>
<reference evidence="1 2" key="1">
    <citation type="journal article" date="2017" name="Genome Biol. Evol.">
        <title>Phytophthora megakarya and P. palmivora, closely related causal agents of cacao black pod rot, underwent increases in genome sizes and gene numbers by different mechanisms.</title>
        <authorList>
            <person name="Ali S.S."/>
            <person name="Shao J."/>
            <person name="Lary D.J."/>
            <person name="Kronmiller B."/>
            <person name="Shen D."/>
            <person name="Strem M.D."/>
            <person name="Amoako-Attah I."/>
            <person name="Akrofi A.Y."/>
            <person name="Begoude B.A."/>
            <person name="Ten Hoopen G.M."/>
            <person name="Coulibaly K."/>
            <person name="Kebe B.I."/>
            <person name="Melnick R.L."/>
            <person name="Guiltinan M.J."/>
            <person name="Tyler B.M."/>
            <person name="Meinhardt L.W."/>
            <person name="Bailey B.A."/>
        </authorList>
    </citation>
    <scope>NUCLEOTIDE SEQUENCE [LARGE SCALE GENOMIC DNA]</scope>
    <source>
        <strain evidence="2">sbr112.9</strain>
    </source>
</reference>
<dbReference type="Proteomes" id="UP000237271">
    <property type="component" value="Unassembled WGS sequence"/>
</dbReference>
<name>A0A2P4XPG8_9STRA</name>
<keyword evidence="2" id="KW-1185">Reference proteome</keyword>
<dbReference type="AlphaFoldDB" id="A0A2P4XPG8"/>
<evidence type="ECO:0000313" key="2">
    <source>
        <dbReference type="Proteomes" id="UP000237271"/>
    </source>
</evidence>
<accession>A0A2P4XPG8</accession>
<evidence type="ECO:0000313" key="1">
    <source>
        <dbReference type="EMBL" id="POM67451.1"/>
    </source>
</evidence>
<proteinExistence type="predicted"/>
<sequence length="84" mass="9040">MFDVWLMSVSAITWVFAGLLAATVLGVVLPYGFDPLTNGYVNEVNSSDLEVGANYDEDTAPLVINDDGSKTAIILQNLDKDTTN</sequence>
<organism evidence="1 2">
    <name type="scientific">Phytophthora palmivora</name>
    <dbReference type="NCBI Taxonomy" id="4796"/>
    <lineage>
        <taxon>Eukaryota</taxon>
        <taxon>Sar</taxon>
        <taxon>Stramenopiles</taxon>
        <taxon>Oomycota</taxon>
        <taxon>Peronosporomycetes</taxon>
        <taxon>Peronosporales</taxon>
        <taxon>Peronosporaceae</taxon>
        <taxon>Phytophthora</taxon>
    </lineage>
</organism>
<protein>
    <submittedName>
        <fullName evidence="1">Uncharacterized protein</fullName>
    </submittedName>
</protein>
<comment type="caution">
    <text evidence="1">The sequence shown here is derived from an EMBL/GenBank/DDBJ whole genome shotgun (WGS) entry which is preliminary data.</text>
</comment>